<keyword evidence="5" id="KW-0694">RNA-binding</keyword>
<dbReference type="GO" id="GO:0120115">
    <property type="term" value="C:Lsm2-8 complex"/>
    <property type="evidence" value="ECO:0007669"/>
    <property type="project" value="UniProtKB-ARBA"/>
</dbReference>
<evidence type="ECO:0000259" key="9">
    <source>
        <dbReference type="PROSITE" id="PS52002"/>
    </source>
</evidence>
<dbReference type="SMART" id="SM00651">
    <property type="entry name" value="Sm"/>
    <property type="match status" value="1"/>
</dbReference>
<dbReference type="Proteomes" id="UP000332933">
    <property type="component" value="Unassembled WGS sequence"/>
</dbReference>
<keyword evidence="3" id="KW-0507">mRNA processing</keyword>
<dbReference type="InterPro" id="IPR034105">
    <property type="entry name" value="Lsm3"/>
</dbReference>
<evidence type="ECO:0000313" key="11">
    <source>
        <dbReference type="EMBL" id="VFT77264.1"/>
    </source>
</evidence>
<gene>
    <name evidence="11" type="primary">Aste57867_38</name>
    <name evidence="10" type="ORF">As57867_000038</name>
    <name evidence="11" type="ORF">ASTE57867_38</name>
</gene>
<comment type="similarity">
    <text evidence="2">Belongs to the snRNP Sm proteins family.</text>
</comment>
<keyword evidence="12" id="KW-1185">Reference proteome</keyword>
<dbReference type="SUPFAM" id="SSF50182">
    <property type="entry name" value="Sm-like ribonucleoproteins"/>
    <property type="match status" value="1"/>
</dbReference>
<evidence type="ECO:0000256" key="6">
    <source>
        <dbReference type="ARBA" id="ARBA00023187"/>
    </source>
</evidence>
<dbReference type="InterPro" id="IPR047575">
    <property type="entry name" value="Sm"/>
</dbReference>
<name>A0A485K5Q3_9STRA</name>
<comment type="subcellular location">
    <subcellularLocation>
        <location evidence="1">Nucleus</location>
    </subcellularLocation>
</comment>
<accession>A0A485K5Q3</accession>
<dbReference type="InterPro" id="IPR040002">
    <property type="entry name" value="Sm-like_LSM3"/>
</dbReference>
<reference evidence="10" key="2">
    <citation type="submission" date="2019-06" db="EMBL/GenBank/DDBJ databases">
        <title>Genomics analysis of Aphanomyces spp. identifies a new class of oomycete effector associated with host adaptation.</title>
        <authorList>
            <person name="Gaulin E."/>
        </authorList>
    </citation>
    <scope>NUCLEOTIDE SEQUENCE</scope>
    <source>
        <strain evidence="10">CBS 578.67</strain>
    </source>
</reference>
<proteinExistence type="inferred from homology"/>
<dbReference type="FunFam" id="2.30.30.100:FF:000007">
    <property type="entry name" value="U6 snRNA-associated Sm-like protein LSm3"/>
    <property type="match status" value="1"/>
</dbReference>
<dbReference type="CDD" id="cd01730">
    <property type="entry name" value="LSm3"/>
    <property type="match status" value="1"/>
</dbReference>
<dbReference type="InterPro" id="IPR010920">
    <property type="entry name" value="LSM_dom_sf"/>
</dbReference>
<dbReference type="EMBL" id="VJMH01000002">
    <property type="protein sequence ID" value="KAF0720759.1"/>
    <property type="molecule type" value="Genomic_DNA"/>
</dbReference>
<dbReference type="GO" id="GO:0000398">
    <property type="term" value="P:mRNA splicing, via spliceosome"/>
    <property type="evidence" value="ECO:0007669"/>
    <property type="project" value="InterPro"/>
</dbReference>
<evidence type="ECO:0000256" key="4">
    <source>
        <dbReference type="ARBA" id="ARBA00022728"/>
    </source>
</evidence>
<evidence type="ECO:0000313" key="12">
    <source>
        <dbReference type="Proteomes" id="UP000332933"/>
    </source>
</evidence>
<dbReference type="Pfam" id="PF01423">
    <property type="entry name" value="LSM"/>
    <property type="match status" value="1"/>
</dbReference>
<dbReference type="GO" id="GO:0005681">
    <property type="term" value="C:spliceosomal complex"/>
    <property type="evidence" value="ECO:0007669"/>
    <property type="project" value="UniProtKB-KW"/>
</dbReference>
<evidence type="ECO:0000313" key="10">
    <source>
        <dbReference type="EMBL" id="KAF0720759.1"/>
    </source>
</evidence>
<reference evidence="11 12" key="1">
    <citation type="submission" date="2019-03" db="EMBL/GenBank/DDBJ databases">
        <authorList>
            <person name="Gaulin E."/>
            <person name="Dumas B."/>
        </authorList>
    </citation>
    <scope>NUCLEOTIDE SEQUENCE [LARGE SCALE GENOMIC DNA]</scope>
    <source>
        <strain evidence="11">CBS 568.67</strain>
    </source>
</reference>
<dbReference type="Gene3D" id="2.30.30.100">
    <property type="match status" value="1"/>
</dbReference>
<evidence type="ECO:0000256" key="1">
    <source>
        <dbReference type="ARBA" id="ARBA00004123"/>
    </source>
</evidence>
<evidence type="ECO:0000256" key="3">
    <source>
        <dbReference type="ARBA" id="ARBA00022664"/>
    </source>
</evidence>
<evidence type="ECO:0000256" key="8">
    <source>
        <dbReference type="ARBA" id="ARBA00023274"/>
    </source>
</evidence>
<keyword evidence="4" id="KW-0747">Spliceosome</keyword>
<sequence length="95" mass="10903">MATITEPLDLIKLSLDERIYVKCRGERELRGKLQAYDQHLNMVLSDVEETVTSVELDQETYEEIVKQAKRQVEMLFVRGDVVILIAPPLRTAATK</sequence>
<keyword evidence="7" id="KW-0539">Nucleus</keyword>
<dbReference type="OrthoDB" id="29543at2759"/>
<dbReference type="PROSITE" id="PS52002">
    <property type="entry name" value="SM"/>
    <property type="match status" value="1"/>
</dbReference>
<dbReference type="EMBL" id="CAADRA010000002">
    <property type="protein sequence ID" value="VFT77264.1"/>
    <property type="molecule type" value="Genomic_DNA"/>
</dbReference>
<protein>
    <submittedName>
        <fullName evidence="11">Aste57867_38 protein</fullName>
    </submittedName>
</protein>
<dbReference type="AlphaFoldDB" id="A0A485K5Q3"/>
<dbReference type="PANTHER" id="PTHR13110">
    <property type="entry name" value="U6 SNRNA-ASSOCIATED SM-LIKE PROTEIN LSM3"/>
    <property type="match status" value="1"/>
</dbReference>
<keyword evidence="6" id="KW-0508">mRNA splicing</keyword>
<evidence type="ECO:0000256" key="2">
    <source>
        <dbReference type="ARBA" id="ARBA00006850"/>
    </source>
</evidence>
<organism evidence="11 12">
    <name type="scientific">Aphanomyces stellatus</name>
    <dbReference type="NCBI Taxonomy" id="120398"/>
    <lineage>
        <taxon>Eukaryota</taxon>
        <taxon>Sar</taxon>
        <taxon>Stramenopiles</taxon>
        <taxon>Oomycota</taxon>
        <taxon>Saprolegniomycetes</taxon>
        <taxon>Saprolegniales</taxon>
        <taxon>Verrucalvaceae</taxon>
        <taxon>Aphanomyces</taxon>
    </lineage>
</organism>
<dbReference type="InterPro" id="IPR001163">
    <property type="entry name" value="Sm_dom_euk/arc"/>
</dbReference>
<dbReference type="GO" id="GO:0003723">
    <property type="term" value="F:RNA binding"/>
    <property type="evidence" value="ECO:0007669"/>
    <property type="project" value="UniProtKB-KW"/>
</dbReference>
<keyword evidence="8" id="KW-0687">Ribonucleoprotein</keyword>
<evidence type="ECO:0000256" key="7">
    <source>
        <dbReference type="ARBA" id="ARBA00023242"/>
    </source>
</evidence>
<feature type="domain" description="Sm" evidence="9">
    <location>
        <begin position="6"/>
        <end position="91"/>
    </location>
</feature>
<evidence type="ECO:0000256" key="5">
    <source>
        <dbReference type="ARBA" id="ARBA00022884"/>
    </source>
</evidence>